<dbReference type="EMBL" id="SRLO01000198">
    <property type="protein sequence ID" value="TNN67787.1"/>
    <property type="molecule type" value="Genomic_DNA"/>
</dbReference>
<gene>
    <name evidence="2" type="ORF">EYF80_021941</name>
</gene>
<organism evidence="2 3">
    <name type="scientific">Liparis tanakae</name>
    <name type="common">Tanaka's snailfish</name>
    <dbReference type="NCBI Taxonomy" id="230148"/>
    <lineage>
        <taxon>Eukaryota</taxon>
        <taxon>Metazoa</taxon>
        <taxon>Chordata</taxon>
        <taxon>Craniata</taxon>
        <taxon>Vertebrata</taxon>
        <taxon>Euteleostomi</taxon>
        <taxon>Actinopterygii</taxon>
        <taxon>Neopterygii</taxon>
        <taxon>Teleostei</taxon>
        <taxon>Neoteleostei</taxon>
        <taxon>Acanthomorphata</taxon>
        <taxon>Eupercaria</taxon>
        <taxon>Perciformes</taxon>
        <taxon>Cottioidei</taxon>
        <taxon>Cottales</taxon>
        <taxon>Liparidae</taxon>
        <taxon>Liparis</taxon>
    </lineage>
</organism>
<protein>
    <submittedName>
        <fullName evidence="2">Uncharacterized protein</fullName>
    </submittedName>
</protein>
<feature type="region of interest" description="Disordered" evidence="1">
    <location>
        <begin position="96"/>
        <end position="116"/>
    </location>
</feature>
<reference evidence="2 3" key="1">
    <citation type="submission" date="2019-03" db="EMBL/GenBank/DDBJ databases">
        <title>First draft genome of Liparis tanakae, snailfish: a comprehensive survey of snailfish specific genes.</title>
        <authorList>
            <person name="Kim W."/>
            <person name="Song I."/>
            <person name="Jeong J.-H."/>
            <person name="Kim D."/>
            <person name="Kim S."/>
            <person name="Ryu S."/>
            <person name="Song J.Y."/>
            <person name="Lee S.K."/>
        </authorList>
    </citation>
    <scope>NUCLEOTIDE SEQUENCE [LARGE SCALE GENOMIC DNA]</scope>
    <source>
        <tissue evidence="2">Muscle</tissue>
    </source>
</reference>
<evidence type="ECO:0000313" key="3">
    <source>
        <dbReference type="Proteomes" id="UP000314294"/>
    </source>
</evidence>
<sequence length="116" mass="12989">MRLHTEATADRGVHMILVFTSILYMSEQTEWGPLEHQDGSKHGRQTHISRPSRPPRPSRPSRSTRKISACRGSSTSDQLFSNEILAHLAAHTGLERRGCLAYSHDERDGREGRGGD</sequence>
<name>A0A4Z2HPT3_9TELE</name>
<keyword evidence="3" id="KW-1185">Reference proteome</keyword>
<evidence type="ECO:0000256" key="1">
    <source>
        <dbReference type="SAM" id="MobiDB-lite"/>
    </source>
</evidence>
<accession>A0A4Z2HPT3</accession>
<comment type="caution">
    <text evidence="2">The sequence shown here is derived from an EMBL/GenBank/DDBJ whole genome shotgun (WGS) entry which is preliminary data.</text>
</comment>
<evidence type="ECO:0000313" key="2">
    <source>
        <dbReference type="EMBL" id="TNN67787.1"/>
    </source>
</evidence>
<proteinExistence type="predicted"/>
<dbReference type="AlphaFoldDB" id="A0A4Z2HPT3"/>
<dbReference type="Proteomes" id="UP000314294">
    <property type="component" value="Unassembled WGS sequence"/>
</dbReference>
<feature type="region of interest" description="Disordered" evidence="1">
    <location>
        <begin position="33"/>
        <end position="75"/>
    </location>
</feature>